<reference evidence="1" key="2">
    <citation type="journal article" date="2015" name="Fish Shellfish Immunol.">
        <title>Early steps in the European eel (Anguilla anguilla)-Vibrio vulnificus interaction in the gills: Role of the RtxA13 toxin.</title>
        <authorList>
            <person name="Callol A."/>
            <person name="Pajuelo D."/>
            <person name="Ebbesson L."/>
            <person name="Teles M."/>
            <person name="MacKenzie S."/>
            <person name="Amaro C."/>
        </authorList>
    </citation>
    <scope>NUCLEOTIDE SEQUENCE</scope>
</reference>
<reference evidence="1" key="1">
    <citation type="submission" date="2014-11" db="EMBL/GenBank/DDBJ databases">
        <authorList>
            <person name="Amaro Gonzalez C."/>
        </authorList>
    </citation>
    <scope>NUCLEOTIDE SEQUENCE</scope>
</reference>
<organism evidence="1">
    <name type="scientific">Anguilla anguilla</name>
    <name type="common">European freshwater eel</name>
    <name type="synonym">Muraena anguilla</name>
    <dbReference type="NCBI Taxonomy" id="7936"/>
    <lineage>
        <taxon>Eukaryota</taxon>
        <taxon>Metazoa</taxon>
        <taxon>Chordata</taxon>
        <taxon>Craniata</taxon>
        <taxon>Vertebrata</taxon>
        <taxon>Euteleostomi</taxon>
        <taxon>Actinopterygii</taxon>
        <taxon>Neopterygii</taxon>
        <taxon>Teleostei</taxon>
        <taxon>Anguilliformes</taxon>
        <taxon>Anguillidae</taxon>
        <taxon>Anguilla</taxon>
    </lineage>
</organism>
<sequence>MSKESRPKLTWDKIESFFMEALRKKVTNSKEGCEVCCFGFCPTARRGPPKGDNGDQKK</sequence>
<accession>A0A0E9XBG0</accession>
<name>A0A0E9XBG0_ANGAN</name>
<protein>
    <submittedName>
        <fullName evidence="1">Uncharacterized protein</fullName>
    </submittedName>
</protein>
<dbReference type="EMBL" id="GBXM01009397">
    <property type="protein sequence ID" value="JAH99180.1"/>
    <property type="molecule type" value="Transcribed_RNA"/>
</dbReference>
<proteinExistence type="predicted"/>
<evidence type="ECO:0000313" key="1">
    <source>
        <dbReference type="EMBL" id="JAH99180.1"/>
    </source>
</evidence>
<dbReference type="AlphaFoldDB" id="A0A0E9XBG0"/>